<accession>A0A8B8AIB9</accession>
<evidence type="ECO:0000256" key="2">
    <source>
        <dbReference type="ARBA" id="ARBA00022771"/>
    </source>
</evidence>
<dbReference type="RefSeq" id="XP_022290288.1">
    <property type="nucleotide sequence ID" value="XM_022434580.1"/>
</dbReference>
<feature type="domain" description="THAP-type" evidence="6">
    <location>
        <begin position="1"/>
        <end position="40"/>
    </location>
</feature>
<dbReference type="GO" id="GO:0008270">
    <property type="term" value="F:zinc ion binding"/>
    <property type="evidence" value="ECO:0007669"/>
    <property type="project" value="UniProtKB-KW"/>
</dbReference>
<keyword evidence="4" id="KW-0238">DNA-binding</keyword>
<name>A0A8B8AIB9_CRAVI</name>
<feature type="coiled-coil region" evidence="5">
    <location>
        <begin position="110"/>
        <end position="137"/>
    </location>
</feature>
<evidence type="ECO:0000259" key="6">
    <source>
        <dbReference type="Pfam" id="PF05485"/>
    </source>
</evidence>
<proteinExistence type="predicted"/>
<dbReference type="GeneID" id="111101927"/>
<keyword evidence="7" id="KW-1185">Reference proteome</keyword>
<organism evidence="7 8">
    <name type="scientific">Crassostrea virginica</name>
    <name type="common">Eastern oyster</name>
    <dbReference type="NCBI Taxonomy" id="6565"/>
    <lineage>
        <taxon>Eukaryota</taxon>
        <taxon>Metazoa</taxon>
        <taxon>Spiralia</taxon>
        <taxon>Lophotrochozoa</taxon>
        <taxon>Mollusca</taxon>
        <taxon>Bivalvia</taxon>
        <taxon>Autobranchia</taxon>
        <taxon>Pteriomorphia</taxon>
        <taxon>Ostreida</taxon>
        <taxon>Ostreoidea</taxon>
        <taxon>Ostreidae</taxon>
        <taxon>Crassostrea</taxon>
    </lineage>
</organism>
<keyword evidence="1" id="KW-0479">Metal-binding</keyword>
<evidence type="ECO:0000313" key="7">
    <source>
        <dbReference type="Proteomes" id="UP000694844"/>
    </source>
</evidence>
<dbReference type="KEGG" id="cvn:111101927"/>
<dbReference type="InterPro" id="IPR006612">
    <property type="entry name" value="THAP_Znf"/>
</dbReference>
<gene>
    <name evidence="8" type="primary">LOC111101927</name>
</gene>
<protein>
    <submittedName>
        <fullName evidence="8">Uncharacterized protein LOC111101927</fullName>
    </submittedName>
</protein>
<evidence type="ECO:0000313" key="8">
    <source>
        <dbReference type="RefSeq" id="XP_022290288.1"/>
    </source>
</evidence>
<evidence type="ECO:0000256" key="1">
    <source>
        <dbReference type="ARBA" id="ARBA00022723"/>
    </source>
</evidence>
<dbReference type="GO" id="GO:0003677">
    <property type="term" value="F:DNA binding"/>
    <property type="evidence" value="ECO:0007669"/>
    <property type="project" value="UniProtKB-KW"/>
</dbReference>
<evidence type="ECO:0000256" key="3">
    <source>
        <dbReference type="ARBA" id="ARBA00022833"/>
    </source>
</evidence>
<dbReference type="OrthoDB" id="6754832at2759"/>
<keyword evidence="2" id="KW-0863">Zinc-finger</keyword>
<dbReference type="AlphaFoldDB" id="A0A8B8AIB9"/>
<keyword evidence="3" id="KW-0862">Zinc</keyword>
<evidence type="ECO:0000256" key="4">
    <source>
        <dbReference type="ARBA" id="ARBA00023125"/>
    </source>
</evidence>
<dbReference type="SUPFAM" id="SSF57716">
    <property type="entry name" value="Glucocorticoid receptor-like (DNA-binding domain)"/>
    <property type="match status" value="1"/>
</dbReference>
<keyword evidence="5" id="KW-0175">Coiled coil</keyword>
<dbReference type="Pfam" id="PF05485">
    <property type="entry name" value="THAP"/>
    <property type="match status" value="1"/>
</dbReference>
<evidence type="ECO:0000256" key="5">
    <source>
        <dbReference type="SAM" id="Coils"/>
    </source>
</evidence>
<dbReference type="Proteomes" id="UP000694844">
    <property type="component" value="Chromosome 6"/>
</dbReference>
<reference evidence="8" key="1">
    <citation type="submission" date="2025-08" db="UniProtKB">
        <authorList>
            <consortium name="RefSeq"/>
        </authorList>
    </citation>
    <scope>IDENTIFICATION</scope>
    <source>
        <tissue evidence="8">Whole sample</tissue>
    </source>
</reference>
<sequence length="173" mass="20155">MFRFPANPMLARRWEKLCRRKDRSVNAASDRICSCHFKDGIKDNGPTLFPWSSVFDFEDPNKISRRTVKTETEVNCQEMCVTSSDVNVTSDTFVPQLPPHSHDHSYQLTFEQMIEEHKNLRLQVKELTRQIQTMSLKRAFTLEGIIGDERKQNLSTPLLKFSSAEKLQNLEYT</sequence>